<accession>I8AF41</accession>
<comment type="caution">
    <text evidence="2">The sequence shown here is derived from an EMBL/GenBank/DDBJ whole genome shotgun (WGS) entry which is preliminary data.</text>
</comment>
<keyword evidence="1" id="KW-0472">Membrane</keyword>
<feature type="transmembrane region" description="Helical" evidence="1">
    <location>
        <begin position="44"/>
        <end position="65"/>
    </location>
</feature>
<dbReference type="PATRIC" id="fig|1196324.3.peg.3215"/>
<dbReference type="AlphaFoldDB" id="I8AF41"/>
<evidence type="ECO:0000256" key="1">
    <source>
        <dbReference type="SAM" id="Phobius"/>
    </source>
</evidence>
<dbReference type="OrthoDB" id="2974076at2"/>
<proteinExistence type="predicted"/>
<organism evidence="2 3">
    <name type="scientific">Fictibacillus macauensis ZFHKF-1</name>
    <dbReference type="NCBI Taxonomy" id="1196324"/>
    <lineage>
        <taxon>Bacteria</taxon>
        <taxon>Bacillati</taxon>
        <taxon>Bacillota</taxon>
        <taxon>Bacilli</taxon>
        <taxon>Bacillales</taxon>
        <taxon>Fictibacillaceae</taxon>
        <taxon>Fictibacillus</taxon>
    </lineage>
</organism>
<keyword evidence="1" id="KW-1133">Transmembrane helix</keyword>
<name>I8AF41_9BACL</name>
<protein>
    <submittedName>
        <fullName evidence="2">Uncharacterized protein</fullName>
    </submittedName>
</protein>
<sequence length="77" mass="8510">MKSLKSFIITFVVLPSLLGLGLTITVDLVPFIMDLIAGNGPKVAFKNVGITFLLGFAMYFIYIAYKAVTYRMSKKAK</sequence>
<keyword evidence="1" id="KW-0812">Transmembrane</keyword>
<feature type="transmembrane region" description="Helical" evidence="1">
    <location>
        <begin position="7"/>
        <end position="32"/>
    </location>
</feature>
<dbReference type="Proteomes" id="UP000004080">
    <property type="component" value="Unassembled WGS sequence"/>
</dbReference>
<gene>
    <name evidence="2" type="ORF">A374_15713</name>
</gene>
<dbReference type="STRING" id="1196324.A374_15713"/>
<dbReference type="EMBL" id="AKKV01000036">
    <property type="protein sequence ID" value="EIT84247.1"/>
    <property type="molecule type" value="Genomic_DNA"/>
</dbReference>
<evidence type="ECO:0000313" key="2">
    <source>
        <dbReference type="EMBL" id="EIT84247.1"/>
    </source>
</evidence>
<dbReference type="RefSeq" id="WP_007203215.1">
    <property type="nucleotide sequence ID" value="NZ_AKKV01000036.1"/>
</dbReference>
<evidence type="ECO:0000313" key="3">
    <source>
        <dbReference type="Proteomes" id="UP000004080"/>
    </source>
</evidence>
<reference evidence="2 3" key="1">
    <citation type="journal article" date="2012" name="J. Bacteriol.">
        <title>Genome of Bacillus macauensis ZFHKF-1, a Long-Chain-Forming Bacterium.</title>
        <authorList>
            <person name="Cai L."/>
            <person name="Zhang T."/>
        </authorList>
    </citation>
    <scope>NUCLEOTIDE SEQUENCE [LARGE SCALE GENOMIC DNA]</scope>
    <source>
        <strain evidence="2 3">ZFHKF-1</strain>
    </source>
</reference>
<keyword evidence="3" id="KW-1185">Reference proteome</keyword>